<evidence type="ECO:0000256" key="2">
    <source>
        <dbReference type="ARBA" id="ARBA00022703"/>
    </source>
</evidence>
<dbReference type="GO" id="GO:0008270">
    <property type="term" value="F:zinc ion binding"/>
    <property type="evidence" value="ECO:0007669"/>
    <property type="project" value="UniProtKB-KW"/>
</dbReference>
<dbReference type="InterPro" id="IPR013083">
    <property type="entry name" value="Znf_RING/FYVE/PHD"/>
</dbReference>
<keyword evidence="5" id="KW-0862">Zinc</keyword>
<dbReference type="PROSITE" id="PS50143">
    <property type="entry name" value="BIR_REPEAT_2"/>
    <property type="match status" value="2"/>
</dbReference>
<sequence>MDSRASLAPQNASLPSASTSNADPSSLSGQSSTSSWDRMSQDARAEVLRKLKRESVRLRTFQRWSSPLVMPEDLARAGFFYFNDSDRVQCVFCLGIIHQWERGDVPMEQHREHFPRCPFVIGLPVGNLPIRESRNEPPVYTPVPQVPGGIDVVGSQSLQLRMRSAQPENYGPGEMKVTTLGGSTLNDLGVLSWSSPAMPAFRTLDSRIKSFSSWPRGLPQKPLTLAEAGLYYTGVSDEVKCFQCDGGLKGWEPHDDPWVEHAKWFPECNHVLLIKGKEFVLDVKKQTVLSTDPEARERAALRLMREEPALTVLGMGINFGDVKKAILNSLEKFGRGYTDATVLARAAHNFAADRNLDYPARSTRERDNSESGYESMHGSQSPEIIEGAVAAPFPTVRPRIGTSTVVATAAKEDVVMGEDVVPTSAKQSAEKSKTTDEKFDFMCKICMANKVEIVILPCGHLCSCQGCSSSIKNCPICREEFRGFARVYLS</sequence>
<feature type="region of interest" description="Disordered" evidence="7">
    <location>
        <begin position="1"/>
        <end position="39"/>
    </location>
</feature>
<dbReference type="EMBL" id="OA882258">
    <property type="protein sequence ID" value="CAD7274216.1"/>
    <property type="molecule type" value="Genomic_DNA"/>
</dbReference>
<feature type="compositionally biased region" description="Low complexity" evidence="7">
    <location>
        <begin position="25"/>
        <end position="35"/>
    </location>
</feature>
<evidence type="ECO:0000313" key="10">
    <source>
        <dbReference type="Proteomes" id="UP000678499"/>
    </source>
</evidence>
<dbReference type="PROSITE" id="PS50089">
    <property type="entry name" value="ZF_RING_2"/>
    <property type="match status" value="1"/>
</dbReference>
<dbReference type="CDD" id="cd00022">
    <property type="entry name" value="BIR"/>
    <property type="match status" value="2"/>
</dbReference>
<keyword evidence="2" id="KW-0053">Apoptosis</keyword>
<dbReference type="PROSITE" id="PS01282">
    <property type="entry name" value="BIR_REPEAT_1"/>
    <property type="match status" value="2"/>
</dbReference>
<dbReference type="GO" id="GO:0043027">
    <property type="term" value="F:cysteine-type endopeptidase inhibitor activity involved in apoptotic process"/>
    <property type="evidence" value="ECO:0007669"/>
    <property type="project" value="TreeGrafter"/>
</dbReference>
<proteinExistence type="inferred from homology"/>
<evidence type="ECO:0000256" key="7">
    <source>
        <dbReference type="SAM" id="MobiDB-lite"/>
    </source>
</evidence>
<dbReference type="SMART" id="SM00238">
    <property type="entry name" value="BIR"/>
    <property type="match status" value="2"/>
</dbReference>
<evidence type="ECO:0000256" key="5">
    <source>
        <dbReference type="ARBA" id="ARBA00022833"/>
    </source>
</evidence>
<name>A0A7R9BFC0_9CRUS</name>
<dbReference type="PANTHER" id="PTHR10044">
    <property type="entry name" value="INHIBITOR OF APOPTOSIS"/>
    <property type="match status" value="1"/>
</dbReference>
<feature type="compositionally biased region" description="Polar residues" evidence="7">
    <location>
        <begin position="8"/>
        <end position="24"/>
    </location>
</feature>
<evidence type="ECO:0000256" key="1">
    <source>
        <dbReference type="ARBA" id="ARBA00006672"/>
    </source>
</evidence>
<dbReference type="InterPro" id="IPR001370">
    <property type="entry name" value="BIR_rpt"/>
</dbReference>
<evidence type="ECO:0000256" key="6">
    <source>
        <dbReference type="PROSITE-ProRule" id="PRU00175"/>
    </source>
</evidence>
<dbReference type="Gene3D" id="3.30.40.10">
    <property type="entry name" value="Zinc/RING finger domain, C3HC4 (zinc finger)"/>
    <property type="match status" value="1"/>
</dbReference>
<feature type="domain" description="RING-type" evidence="8">
    <location>
        <begin position="443"/>
        <end position="478"/>
    </location>
</feature>
<dbReference type="GO" id="GO:0061630">
    <property type="term" value="F:ubiquitin protein ligase activity"/>
    <property type="evidence" value="ECO:0007669"/>
    <property type="project" value="TreeGrafter"/>
</dbReference>
<dbReference type="GO" id="GO:0005737">
    <property type="term" value="C:cytoplasm"/>
    <property type="evidence" value="ECO:0007669"/>
    <property type="project" value="TreeGrafter"/>
</dbReference>
<comment type="similarity">
    <text evidence="1">Belongs to the IAP family.</text>
</comment>
<keyword evidence="4 6" id="KW-0863">Zinc-finger</keyword>
<evidence type="ECO:0000256" key="4">
    <source>
        <dbReference type="ARBA" id="ARBA00022771"/>
    </source>
</evidence>
<dbReference type="GO" id="GO:0006915">
    <property type="term" value="P:apoptotic process"/>
    <property type="evidence" value="ECO:0007669"/>
    <property type="project" value="UniProtKB-KW"/>
</dbReference>
<protein>
    <recommendedName>
        <fullName evidence="8">RING-type domain-containing protein</fullName>
    </recommendedName>
</protein>
<keyword evidence="3" id="KW-0479">Metal-binding</keyword>
<dbReference type="Pfam" id="PF13920">
    <property type="entry name" value="zf-C3HC4_3"/>
    <property type="match status" value="1"/>
</dbReference>
<dbReference type="Gene3D" id="1.10.1170.10">
    <property type="entry name" value="Inhibitor Of Apoptosis Protein (2mihbC-IAP-1), Chain A"/>
    <property type="match status" value="2"/>
</dbReference>
<dbReference type="GO" id="GO:0043066">
    <property type="term" value="P:negative regulation of apoptotic process"/>
    <property type="evidence" value="ECO:0007669"/>
    <property type="project" value="TreeGrafter"/>
</dbReference>
<dbReference type="PANTHER" id="PTHR10044:SF139">
    <property type="entry name" value="DEATH-ASSOCIATED INHIBITOR OF APOPTOSIS 2"/>
    <property type="match status" value="1"/>
</dbReference>
<dbReference type="Proteomes" id="UP000678499">
    <property type="component" value="Unassembled WGS sequence"/>
</dbReference>
<reference evidence="9" key="1">
    <citation type="submission" date="2020-11" db="EMBL/GenBank/DDBJ databases">
        <authorList>
            <person name="Tran Van P."/>
        </authorList>
    </citation>
    <scope>NUCLEOTIDE SEQUENCE</scope>
</reference>
<dbReference type="InterPro" id="IPR001841">
    <property type="entry name" value="Znf_RING"/>
</dbReference>
<feature type="region of interest" description="Disordered" evidence="7">
    <location>
        <begin position="359"/>
        <end position="379"/>
    </location>
</feature>
<dbReference type="InterPro" id="IPR050784">
    <property type="entry name" value="IAP"/>
</dbReference>
<organism evidence="9">
    <name type="scientific">Notodromas monacha</name>
    <dbReference type="NCBI Taxonomy" id="399045"/>
    <lineage>
        <taxon>Eukaryota</taxon>
        <taxon>Metazoa</taxon>
        <taxon>Ecdysozoa</taxon>
        <taxon>Arthropoda</taxon>
        <taxon>Crustacea</taxon>
        <taxon>Oligostraca</taxon>
        <taxon>Ostracoda</taxon>
        <taxon>Podocopa</taxon>
        <taxon>Podocopida</taxon>
        <taxon>Cypridocopina</taxon>
        <taxon>Cypridoidea</taxon>
        <taxon>Cyprididae</taxon>
        <taxon>Notodromas</taxon>
    </lineage>
</organism>
<dbReference type="EMBL" id="CAJPEX010000221">
    <property type="protein sequence ID" value="CAG0914368.1"/>
    <property type="molecule type" value="Genomic_DNA"/>
</dbReference>
<dbReference type="FunFam" id="1.10.1170.10:FF:000002">
    <property type="entry name" value="Baculoviral IAP repeat containing 7"/>
    <property type="match status" value="1"/>
</dbReference>
<evidence type="ECO:0000256" key="3">
    <source>
        <dbReference type="ARBA" id="ARBA00022723"/>
    </source>
</evidence>
<dbReference type="CDD" id="cd16510">
    <property type="entry name" value="RING-HC_IAPs"/>
    <property type="match status" value="1"/>
</dbReference>
<dbReference type="OrthoDB" id="6381071at2759"/>
<dbReference type="FunFam" id="1.10.1170.10:FF:000003">
    <property type="entry name" value="E3 ubiquitin-protein ligase XIAP"/>
    <property type="match status" value="1"/>
</dbReference>
<dbReference type="GO" id="GO:0005634">
    <property type="term" value="C:nucleus"/>
    <property type="evidence" value="ECO:0007669"/>
    <property type="project" value="TreeGrafter"/>
</dbReference>
<evidence type="ECO:0000259" key="8">
    <source>
        <dbReference type="PROSITE" id="PS50089"/>
    </source>
</evidence>
<dbReference type="GO" id="GO:0051726">
    <property type="term" value="P:regulation of cell cycle"/>
    <property type="evidence" value="ECO:0007669"/>
    <property type="project" value="TreeGrafter"/>
</dbReference>
<dbReference type="AlphaFoldDB" id="A0A7R9BFC0"/>
<keyword evidence="10" id="KW-1185">Reference proteome</keyword>
<dbReference type="SMART" id="SM00184">
    <property type="entry name" value="RING"/>
    <property type="match status" value="1"/>
</dbReference>
<dbReference type="Pfam" id="PF00653">
    <property type="entry name" value="BIR"/>
    <property type="match status" value="2"/>
</dbReference>
<gene>
    <name evidence="9" type="ORF">NMOB1V02_LOCUS2066</name>
</gene>
<dbReference type="GO" id="GO:0031398">
    <property type="term" value="P:positive regulation of protein ubiquitination"/>
    <property type="evidence" value="ECO:0007669"/>
    <property type="project" value="TreeGrafter"/>
</dbReference>
<evidence type="ECO:0000313" key="9">
    <source>
        <dbReference type="EMBL" id="CAD7274216.1"/>
    </source>
</evidence>
<accession>A0A7R9BFC0</accession>
<dbReference type="SUPFAM" id="SSF57924">
    <property type="entry name" value="Inhibitor of apoptosis (IAP) repeat"/>
    <property type="match status" value="2"/>
</dbReference>